<accession>A0ABX1KVN9</accession>
<name>A0ABX1KVN9_9LACO</name>
<dbReference type="EMBL" id="JAAXLJ010000004">
    <property type="protein sequence ID" value="NLR17972.1"/>
    <property type="molecule type" value="Genomic_DNA"/>
</dbReference>
<dbReference type="InterPro" id="IPR036165">
    <property type="entry name" value="YefM-like_sf"/>
</dbReference>
<dbReference type="SUPFAM" id="SSF143120">
    <property type="entry name" value="YefM-like"/>
    <property type="match status" value="1"/>
</dbReference>
<dbReference type="Proteomes" id="UP000763447">
    <property type="component" value="Unassembled WGS sequence"/>
</dbReference>
<sequence length="88" mass="10463">MEKYTIKKFFSNQHTIFDNLDKTKSPIKITTGTNKEYVLMPKEVYWQLKAAQDEQLQQAELDIRRYALSHNPKTPVNDDEMEKWLNAD</sequence>
<protein>
    <recommendedName>
        <fullName evidence="4">Prevent-host-death protein</fullName>
    </recommendedName>
</protein>
<evidence type="ECO:0008006" key="4">
    <source>
        <dbReference type="Google" id="ProtNLM"/>
    </source>
</evidence>
<comment type="caution">
    <text evidence="2">The sequence shown here is derived from an EMBL/GenBank/DDBJ whole genome shotgun (WGS) entry which is preliminary data.</text>
</comment>
<proteinExistence type="inferred from homology"/>
<comment type="similarity">
    <text evidence="1">Belongs to the phD/YefM antitoxin family.</text>
</comment>
<evidence type="ECO:0000313" key="3">
    <source>
        <dbReference type="Proteomes" id="UP000763447"/>
    </source>
</evidence>
<evidence type="ECO:0000256" key="1">
    <source>
        <dbReference type="ARBA" id="ARBA00009981"/>
    </source>
</evidence>
<evidence type="ECO:0000313" key="2">
    <source>
        <dbReference type="EMBL" id="NLR17972.1"/>
    </source>
</evidence>
<keyword evidence="3" id="KW-1185">Reference proteome</keyword>
<dbReference type="RefSeq" id="WP_168924588.1">
    <property type="nucleotide sequence ID" value="NZ_JAAXLJ010000004.1"/>
</dbReference>
<organism evidence="2 3">
    <name type="scientific">Secundilactobacillus angelensis</name>
    <dbReference type="NCBI Taxonomy" id="2722706"/>
    <lineage>
        <taxon>Bacteria</taxon>
        <taxon>Bacillati</taxon>
        <taxon>Bacillota</taxon>
        <taxon>Bacilli</taxon>
        <taxon>Lactobacillales</taxon>
        <taxon>Lactobacillaceae</taxon>
        <taxon>Secundilactobacillus</taxon>
    </lineage>
</organism>
<gene>
    <name evidence="2" type="ORF">HC026_03430</name>
</gene>
<reference evidence="2 3" key="1">
    <citation type="submission" date="2020-04" db="EMBL/GenBank/DDBJ databases">
        <title>A novel species of genus Lactobacillus that was isolated from fermented food Zha-chili.</title>
        <authorList>
            <person name="Zhang Z."/>
        </authorList>
    </citation>
    <scope>NUCLEOTIDE SEQUENCE [LARGE SCALE GENOMIC DNA]</scope>
    <source>
        <strain evidence="3">HBUAS51383</strain>
    </source>
</reference>